<feature type="transmembrane region" description="Helical" evidence="16">
    <location>
        <begin position="131"/>
        <end position="152"/>
    </location>
</feature>
<keyword evidence="8 16" id="KW-1133">Transmembrane helix</keyword>
<evidence type="ECO:0000256" key="13">
    <source>
        <dbReference type="ARBA" id="ARBA00023228"/>
    </source>
</evidence>
<keyword evidence="5" id="KW-0479">Metal-binding</keyword>
<evidence type="ECO:0000256" key="5">
    <source>
        <dbReference type="ARBA" id="ARBA00022723"/>
    </source>
</evidence>
<protein>
    <recommendedName>
        <fullName evidence="17">Amino acid transporter transmembrane domain-containing protein</fullName>
    </recommendedName>
</protein>
<dbReference type="GO" id="GO:0031902">
    <property type="term" value="C:late endosome membrane"/>
    <property type="evidence" value="ECO:0007669"/>
    <property type="project" value="UniProtKB-SubCell"/>
</dbReference>
<organism evidence="18">
    <name type="scientific">Aphanomyces invadans</name>
    <dbReference type="NCBI Taxonomy" id="157072"/>
    <lineage>
        <taxon>Eukaryota</taxon>
        <taxon>Sar</taxon>
        <taxon>Stramenopiles</taxon>
        <taxon>Oomycota</taxon>
        <taxon>Saprolegniomycetes</taxon>
        <taxon>Saprolegniales</taxon>
        <taxon>Verrucalvaceae</taxon>
        <taxon>Aphanomyces</taxon>
    </lineage>
</organism>
<dbReference type="GO" id="GO:0005765">
    <property type="term" value="C:lysosomal membrane"/>
    <property type="evidence" value="ECO:0007669"/>
    <property type="project" value="UniProtKB-SubCell"/>
</dbReference>
<comment type="similarity">
    <text evidence="14">Belongs to the amino acid/polyamine transporter 2 family. SLC38A9 subfamily.</text>
</comment>
<evidence type="ECO:0000313" key="18">
    <source>
        <dbReference type="EMBL" id="ETW08245.1"/>
    </source>
</evidence>
<feature type="transmembrane region" description="Helical" evidence="16">
    <location>
        <begin position="103"/>
        <end position="125"/>
    </location>
</feature>
<reference evidence="18" key="1">
    <citation type="submission" date="2013-12" db="EMBL/GenBank/DDBJ databases">
        <title>The Genome Sequence of Aphanomyces invadans NJM9701.</title>
        <authorList>
            <consortium name="The Broad Institute Genomics Platform"/>
            <person name="Russ C."/>
            <person name="Tyler B."/>
            <person name="van West P."/>
            <person name="Dieguez-Uribeondo J."/>
            <person name="Young S.K."/>
            <person name="Zeng Q."/>
            <person name="Gargeya S."/>
            <person name="Fitzgerald M."/>
            <person name="Abouelleil A."/>
            <person name="Alvarado L."/>
            <person name="Chapman S.B."/>
            <person name="Gainer-Dewar J."/>
            <person name="Goldberg J."/>
            <person name="Griggs A."/>
            <person name="Gujja S."/>
            <person name="Hansen M."/>
            <person name="Howarth C."/>
            <person name="Imamovic A."/>
            <person name="Ireland A."/>
            <person name="Larimer J."/>
            <person name="McCowan C."/>
            <person name="Murphy C."/>
            <person name="Pearson M."/>
            <person name="Poon T.W."/>
            <person name="Priest M."/>
            <person name="Roberts A."/>
            <person name="Saif S."/>
            <person name="Shea T."/>
            <person name="Sykes S."/>
            <person name="Wortman J."/>
            <person name="Nusbaum C."/>
            <person name="Birren B."/>
        </authorList>
    </citation>
    <scope>NUCLEOTIDE SEQUENCE [LARGE SCALE GENOMIC DNA]</scope>
    <source>
        <strain evidence="18">NJM9701</strain>
    </source>
</reference>
<dbReference type="PANTHER" id="PTHR22950:SF244">
    <property type="entry name" value="NEUTRAL AMINO ACID TRANSPORTER 9"/>
    <property type="match status" value="1"/>
</dbReference>
<keyword evidence="6" id="KW-0967">Endosome</keyword>
<accession>A0A024UPX3</accession>
<keyword evidence="7" id="KW-0029">Amino-acid transport</keyword>
<dbReference type="GO" id="GO:0015179">
    <property type="term" value="F:L-amino acid transmembrane transporter activity"/>
    <property type="evidence" value="ECO:0007669"/>
    <property type="project" value="TreeGrafter"/>
</dbReference>
<evidence type="ECO:0000256" key="9">
    <source>
        <dbReference type="ARBA" id="ARBA00023053"/>
    </source>
</evidence>
<keyword evidence="13" id="KW-0458">Lysosome</keyword>
<feature type="transmembrane region" description="Helical" evidence="16">
    <location>
        <begin position="401"/>
        <end position="419"/>
    </location>
</feature>
<dbReference type="OrthoDB" id="294730at2759"/>
<feature type="transmembrane region" description="Helical" evidence="16">
    <location>
        <begin position="173"/>
        <end position="195"/>
    </location>
</feature>
<keyword evidence="3" id="KW-0813">Transport</keyword>
<feature type="transmembrane region" description="Helical" evidence="16">
    <location>
        <begin position="359"/>
        <end position="381"/>
    </location>
</feature>
<evidence type="ECO:0000256" key="15">
    <source>
        <dbReference type="SAM" id="MobiDB-lite"/>
    </source>
</evidence>
<gene>
    <name evidence="18" type="ORF">H310_00883</name>
</gene>
<comment type="subcellular location">
    <subcellularLocation>
        <location evidence="1">Late endosome membrane</location>
        <topology evidence="1">Multi-pass membrane protein</topology>
    </subcellularLocation>
    <subcellularLocation>
        <location evidence="2">Lysosome membrane</location>
        <topology evidence="2">Multi-pass membrane protein</topology>
    </subcellularLocation>
</comment>
<evidence type="ECO:0000256" key="3">
    <source>
        <dbReference type="ARBA" id="ARBA00022448"/>
    </source>
</evidence>
<dbReference type="PANTHER" id="PTHR22950">
    <property type="entry name" value="AMINO ACID TRANSPORTER"/>
    <property type="match status" value="1"/>
</dbReference>
<dbReference type="STRING" id="157072.A0A024UPX3"/>
<evidence type="ECO:0000256" key="10">
    <source>
        <dbReference type="ARBA" id="ARBA00023136"/>
    </source>
</evidence>
<feature type="transmembrane region" description="Helical" evidence="16">
    <location>
        <begin position="425"/>
        <end position="447"/>
    </location>
</feature>
<evidence type="ECO:0000256" key="16">
    <source>
        <dbReference type="SAM" id="Phobius"/>
    </source>
</evidence>
<feature type="transmembrane region" description="Helical" evidence="16">
    <location>
        <begin position="242"/>
        <end position="264"/>
    </location>
</feature>
<dbReference type="AlphaFoldDB" id="A0A024UPX3"/>
<keyword evidence="10 16" id="KW-0472">Membrane</keyword>
<feature type="transmembrane region" description="Helical" evidence="16">
    <location>
        <begin position="284"/>
        <end position="305"/>
    </location>
</feature>
<keyword evidence="9" id="KW-0915">Sodium</keyword>
<evidence type="ECO:0000256" key="8">
    <source>
        <dbReference type="ARBA" id="ARBA00022989"/>
    </source>
</evidence>
<sequence>MDREMDDASSAEEPLLTDEERGADGGEQRIPWQPPPTEYLGSKVKYFRRLQKDWVSLSPPAKATKPPSVYPPPHVLPPAAFVRGASEENLAPSSSNRVFQSSWATVFSIWNTMIGSTLVALPYGFSCSGVLLGIGIVILVGVICCYTCNLVVRYGKDFPDFGDLMQYHFGQRAQVLTLSVSVFVLLGACIAYHVLMKQCAYTVFHAAFDWLHIQVHWSPAAAAFIVCLLFPLTNVKDFSTLVFLNSFGIPFLVFTIYFITFHGIRAIATHAPMDAIEFGAKSTFGVLGGIVTLSFFIHNAIQPIIRNSNPAHYTRDVTVAYVLVGISYTAVGVLGYVGFPRGHPFQQNFLDAFPVEDVFAFAARVSLLFQLATVYPLFFLIIRTQLFGLIYRNTWPSAWRVVLLNVAIMTATTLFAVFYPHVGDILRFTGAVGGLILIFIAPVGLHWKQQRAKRLWTCGSMLLHGGIVLVGVVLLALQFVH</sequence>
<evidence type="ECO:0000256" key="2">
    <source>
        <dbReference type="ARBA" id="ARBA00004155"/>
    </source>
</evidence>
<evidence type="ECO:0000256" key="12">
    <source>
        <dbReference type="ARBA" id="ARBA00023180"/>
    </source>
</evidence>
<feature type="transmembrane region" description="Helical" evidence="16">
    <location>
        <begin position="459"/>
        <end position="480"/>
    </location>
</feature>
<evidence type="ECO:0000256" key="6">
    <source>
        <dbReference type="ARBA" id="ARBA00022753"/>
    </source>
</evidence>
<dbReference type="EMBL" id="KI913953">
    <property type="protein sequence ID" value="ETW08245.1"/>
    <property type="molecule type" value="Genomic_DNA"/>
</dbReference>
<dbReference type="RefSeq" id="XP_008862050.1">
    <property type="nucleotide sequence ID" value="XM_008863828.1"/>
</dbReference>
<dbReference type="VEuPathDB" id="FungiDB:H310_00883"/>
<evidence type="ECO:0000259" key="17">
    <source>
        <dbReference type="Pfam" id="PF01490"/>
    </source>
</evidence>
<feature type="compositionally biased region" description="Acidic residues" evidence="15">
    <location>
        <begin position="1"/>
        <end position="10"/>
    </location>
</feature>
<proteinExistence type="inferred from homology"/>
<evidence type="ECO:0000256" key="11">
    <source>
        <dbReference type="ARBA" id="ARBA00023157"/>
    </source>
</evidence>
<feature type="transmembrane region" description="Helical" evidence="16">
    <location>
        <begin position="317"/>
        <end position="339"/>
    </location>
</feature>
<dbReference type="GeneID" id="20077933"/>
<evidence type="ECO:0000256" key="4">
    <source>
        <dbReference type="ARBA" id="ARBA00022692"/>
    </source>
</evidence>
<evidence type="ECO:0000256" key="1">
    <source>
        <dbReference type="ARBA" id="ARBA00004107"/>
    </source>
</evidence>
<feature type="region of interest" description="Disordered" evidence="15">
    <location>
        <begin position="1"/>
        <end position="38"/>
    </location>
</feature>
<keyword evidence="11" id="KW-1015">Disulfide bond</keyword>
<feature type="compositionally biased region" description="Basic and acidic residues" evidence="15">
    <location>
        <begin position="18"/>
        <end position="27"/>
    </location>
</feature>
<feature type="transmembrane region" description="Helical" evidence="16">
    <location>
        <begin position="215"/>
        <end position="235"/>
    </location>
</feature>
<evidence type="ECO:0000256" key="7">
    <source>
        <dbReference type="ARBA" id="ARBA00022970"/>
    </source>
</evidence>
<keyword evidence="4 16" id="KW-0812">Transmembrane</keyword>
<keyword evidence="12" id="KW-0325">Glycoprotein</keyword>
<evidence type="ECO:0000256" key="14">
    <source>
        <dbReference type="ARBA" id="ARBA00038442"/>
    </source>
</evidence>
<feature type="domain" description="Amino acid transporter transmembrane" evidence="17">
    <location>
        <begin position="101"/>
        <end position="477"/>
    </location>
</feature>
<dbReference type="Pfam" id="PF01490">
    <property type="entry name" value="Aa_trans"/>
    <property type="match status" value="1"/>
</dbReference>
<name>A0A024UPX3_9STRA</name>
<dbReference type="GO" id="GO:0046872">
    <property type="term" value="F:metal ion binding"/>
    <property type="evidence" value="ECO:0007669"/>
    <property type="project" value="UniProtKB-KW"/>
</dbReference>
<dbReference type="InterPro" id="IPR013057">
    <property type="entry name" value="AA_transpt_TM"/>
</dbReference>
<dbReference type="eggNOG" id="KOG1305">
    <property type="taxonomic scope" value="Eukaryota"/>
</dbReference>